<evidence type="ECO:0000313" key="1">
    <source>
        <dbReference type="EMBL" id="CAG8832998.1"/>
    </source>
</evidence>
<organism evidence="1 2">
    <name type="scientific">Racocetra persica</name>
    <dbReference type="NCBI Taxonomy" id="160502"/>
    <lineage>
        <taxon>Eukaryota</taxon>
        <taxon>Fungi</taxon>
        <taxon>Fungi incertae sedis</taxon>
        <taxon>Mucoromycota</taxon>
        <taxon>Glomeromycotina</taxon>
        <taxon>Glomeromycetes</taxon>
        <taxon>Diversisporales</taxon>
        <taxon>Gigasporaceae</taxon>
        <taxon>Racocetra</taxon>
    </lineage>
</organism>
<dbReference type="EMBL" id="CAJVQC010105291">
    <property type="protein sequence ID" value="CAG8832998.1"/>
    <property type="molecule type" value="Genomic_DNA"/>
</dbReference>
<gene>
    <name evidence="1" type="ORF">RPERSI_LOCUS28669</name>
</gene>
<name>A0ACA9SD69_9GLOM</name>
<protein>
    <submittedName>
        <fullName evidence="1">21526_t:CDS:1</fullName>
    </submittedName>
</protein>
<dbReference type="Proteomes" id="UP000789920">
    <property type="component" value="Unassembled WGS sequence"/>
</dbReference>
<reference evidence="1" key="1">
    <citation type="submission" date="2021-06" db="EMBL/GenBank/DDBJ databases">
        <authorList>
            <person name="Kallberg Y."/>
            <person name="Tangrot J."/>
            <person name="Rosling A."/>
        </authorList>
    </citation>
    <scope>NUCLEOTIDE SEQUENCE</scope>
    <source>
        <strain evidence="1">MA461A</strain>
    </source>
</reference>
<evidence type="ECO:0000313" key="2">
    <source>
        <dbReference type="Proteomes" id="UP000789920"/>
    </source>
</evidence>
<sequence>DWMYQGYFRDINMGINDKIKLGDTFGEHDLGYPVFISGESIEIAYHPDLTQVNNYINCCAKKYKEQNIIKIKEEKINEYLMLIIIKKARSSVPISISQKPILIPQPSVPILIPPNIIPEKSNDINDKNIFNSIKEEITDSIKTNNDIKDLIDDLILKQDDKNKLHNLRKQ</sequence>
<comment type="caution">
    <text evidence="1">The sequence shown here is derived from an EMBL/GenBank/DDBJ whole genome shotgun (WGS) entry which is preliminary data.</text>
</comment>
<feature type="non-terminal residue" evidence="1">
    <location>
        <position position="170"/>
    </location>
</feature>
<proteinExistence type="predicted"/>
<feature type="non-terminal residue" evidence="1">
    <location>
        <position position="1"/>
    </location>
</feature>
<keyword evidence="2" id="KW-1185">Reference proteome</keyword>
<accession>A0ACA9SD69</accession>